<reference evidence="1 2" key="1">
    <citation type="submission" date="2016-11" db="EMBL/GenBank/DDBJ databases">
        <title>The macronuclear genome of Stentor coeruleus: a giant cell with tiny introns.</title>
        <authorList>
            <person name="Slabodnick M."/>
            <person name="Ruby J.G."/>
            <person name="Reiff S.B."/>
            <person name="Swart E.C."/>
            <person name="Gosai S."/>
            <person name="Prabakaran S."/>
            <person name="Witkowska E."/>
            <person name="Larue G.E."/>
            <person name="Fisher S."/>
            <person name="Freeman R.M."/>
            <person name="Gunawardena J."/>
            <person name="Chu W."/>
            <person name="Stover N.A."/>
            <person name="Gregory B.D."/>
            <person name="Nowacki M."/>
            <person name="Derisi J."/>
            <person name="Roy S.W."/>
            <person name="Marshall W.F."/>
            <person name="Sood P."/>
        </authorList>
    </citation>
    <scope>NUCLEOTIDE SEQUENCE [LARGE SCALE GENOMIC DNA]</scope>
    <source>
        <strain evidence="1">WM001</strain>
    </source>
</reference>
<name>A0A1R2BI66_9CILI</name>
<dbReference type="EMBL" id="MPUH01000629">
    <property type="protein sequence ID" value="OMJ76477.1"/>
    <property type="molecule type" value="Genomic_DNA"/>
</dbReference>
<evidence type="ECO:0000313" key="1">
    <source>
        <dbReference type="EMBL" id="OMJ76477.1"/>
    </source>
</evidence>
<dbReference type="PANTHER" id="PTHR33459">
    <property type="entry name" value="DD-GDCA PROTEIN"/>
    <property type="match status" value="1"/>
</dbReference>
<dbReference type="AlphaFoldDB" id="A0A1R2BI66"/>
<sequence>MIFFLSLLSTALSNTCPVHDCSLPETLGQCLSYSNSTGIDTYNENPCQAGYYCYTNETTSAFCFPPKPNTRYPGEICFSNTDCISKNCNLTSNSCTGNVENAACLSSADCNPGLYCINQTNPVCKPQVAIGNKCNITEECYNFANCDNNICVEYFSLLEGNVTTVILPPNFAPSCYSGYANSTSNGFLCTDAPYNVSTTPVSCEMPSKCWDRKNQTYKNCQCGLDGNGYCPLFEGSNQVQSMISQWQWLIPGPGVPTCHTLHRFAYECYVGLYNETLLTMYLKWAENVNLYFHNTWVLSANATSCQEEFNIPYYVNVELQLKTTLPTCPIYYYTAENISESYQCYYNNTNVFHSDLVSVINAYGCSEGYYCPGGQNDNVNCTAIVTKALYPGQHCNTSAQCLSGSCKTVCLGKKVNEACKNNADCNPGLFCNTTNMTCKPVMTLGSICGINAPCSATLICDNFKCIKPFSLQINSVTTTGNSQYALACNSGYAEMIGGNYICATAPMNPYTIKTCLGENDCKSTLDYSSCQCGFNGIRYCSSAPGDVYFVNAKKAYLNLVGKECNLAMGVSPGCFESDMKVLLQYYYYYTNFTYFQMLPWLQDPLGPITSMYTADYWTSYKEMLRVQNNIPHSKSFGSIVSMGIILFIAFISL</sequence>
<protein>
    <recommendedName>
        <fullName evidence="3">Dickkopf N-terminal cysteine-rich domain-containing protein</fullName>
    </recommendedName>
</protein>
<gene>
    <name evidence="1" type="ORF">SteCoe_24143</name>
</gene>
<accession>A0A1R2BI66</accession>
<organism evidence="1 2">
    <name type="scientific">Stentor coeruleus</name>
    <dbReference type="NCBI Taxonomy" id="5963"/>
    <lineage>
        <taxon>Eukaryota</taxon>
        <taxon>Sar</taxon>
        <taxon>Alveolata</taxon>
        <taxon>Ciliophora</taxon>
        <taxon>Postciliodesmatophora</taxon>
        <taxon>Heterotrichea</taxon>
        <taxon>Heterotrichida</taxon>
        <taxon>Stentoridae</taxon>
        <taxon>Stentor</taxon>
    </lineage>
</organism>
<evidence type="ECO:0000313" key="2">
    <source>
        <dbReference type="Proteomes" id="UP000187209"/>
    </source>
</evidence>
<dbReference type="Proteomes" id="UP000187209">
    <property type="component" value="Unassembled WGS sequence"/>
</dbReference>
<dbReference type="PANTHER" id="PTHR33459:SF7">
    <property type="entry name" value="DD-GDCA PROTEIN"/>
    <property type="match status" value="1"/>
</dbReference>
<proteinExistence type="predicted"/>
<dbReference type="InterPro" id="IPR052326">
    <property type="entry name" value="Diff-Dev_Assoc_Protein"/>
</dbReference>
<dbReference type="OrthoDB" id="5517728at2759"/>
<keyword evidence="2" id="KW-1185">Reference proteome</keyword>
<evidence type="ECO:0008006" key="3">
    <source>
        <dbReference type="Google" id="ProtNLM"/>
    </source>
</evidence>
<comment type="caution">
    <text evidence="1">The sequence shown here is derived from an EMBL/GenBank/DDBJ whole genome shotgun (WGS) entry which is preliminary data.</text>
</comment>